<dbReference type="InterPro" id="IPR029052">
    <property type="entry name" value="Metallo-depent_PP-like"/>
</dbReference>
<dbReference type="InterPro" id="IPR036907">
    <property type="entry name" value="5'-Nucleotdase_C_sf"/>
</dbReference>
<dbReference type="GO" id="GO:0009166">
    <property type="term" value="P:nucleotide catabolic process"/>
    <property type="evidence" value="ECO:0007669"/>
    <property type="project" value="InterPro"/>
</dbReference>
<keyword evidence="4" id="KW-1185">Reference proteome</keyword>
<name>A0A4Y9YUP4_9AGAM</name>
<dbReference type="GO" id="GO:0005829">
    <property type="term" value="C:cytosol"/>
    <property type="evidence" value="ECO:0007669"/>
    <property type="project" value="TreeGrafter"/>
</dbReference>
<organism evidence="3 4">
    <name type="scientific">Dentipellis fragilis</name>
    <dbReference type="NCBI Taxonomy" id="205917"/>
    <lineage>
        <taxon>Eukaryota</taxon>
        <taxon>Fungi</taxon>
        <taxon>Dikarya</taxon>
        <taxon>Basidiomycota</taxon>
        <taxon>Agaricomycotina</taxon>
        <taxon>Agaricomycetes</taxon>
        <taxon>Russulales</taxon>
        <taxon>Hericiaceae</taxon>
        <taxon>Dentipellis</taxon>
    </lineage>
</organism>
<reference evidence="3 4" key="1">
    <citation type="submission" date="2019-02" db="EMBL/GenBank/DDBJ databases">
        <title>Genome sequencing of the rare red list fungi Dentipellis fragilis.</title>
        <authorList>
            <person name="Buettner E."/>
            <person name="Kellner H."/>
        </authorList>
    </citation>
    <scope>NUCLEOTIDE SEQUENCE [LARGE SCALE GENOMIC DNA]</scope>
    <source>
        <strain evidence="3 4">DSM 105465</strain>
    </source>
</reference>
<dbReference type="AlphaFoldDB" id="A0A4Y9YUP4"/>
<keyword evidence="1" id="KW-0732">Signal</keyword>
<dbReference type="EMBL" id="SEOQ01000278">
    <property type="protein sequence ID" value="TFY66105.1"/>
    <property type="molecule type" value="Genomic_DNA"/>
</dbReference>
<dbReference type="PANTHER" id="PTHR11575:SF22">
    <property type="entry name" value="ADL392WP"/>
    <property type="match status" value="1"/>
</dbReference>
<dbReference type="InterPro" id="IPR006179">
    <property type="entry name" value="5_nucleotidase/apyrase"/>
</dbReference>
<dbReference type="OrthoDB" id="7722975at2759"/>
<comment type="caution">
    <text evidence="3">The sequence shown here is derived from an EMBL/GenBank/DDBJ whole genome shotgun (WGS) entry which is preliminary data.</text>
</comment>
<dbReference type="SUPFAM" id="SSF55816">
    <property type="entry name" value="5'-nucleotidase (syn. UDP-sugar hydrolase), C-terminal domain"/>
    <property type="match status" value="1"/>
</dbReference>
<dbReference type="Gene3D" id="3.60.21.10">
    <property type="match status" value="1"/>
</dbReference>
<feature type="chain" id="PRO_5021298934" description="Putative 5'-nucleotidase C-terminal domain-containing protein" evidence="1">
    <location>
        <begin position="25"/>
        <end position="648"/>
    </location>
</feature>
<dbReference type="SUPFAM" id="SSF56300">
    <property type="entry name" value="Metallo-dependent phosphatases"/>
    <property type="match status" value="1"/>
</dbReference>
<dbReference type="STRING" id="205917.A0A4Y9YUP4"/>
<accession>A0A4Y9YUP4</accession>
<dbReference type="Proteomes" id="UP000298327">
    <property type="component" value="Unassembled WGS sequence"/>
</dbReference>
<evidence type="ECO:0000313" key="4">
    <source>
        <dbReference type="Proteomes" id="UP000298327"/>
    </source>
</evidence>
<protein>
    <recommendedName>
        <fullName evidence="2">Putative 5'-nucleotidase C-terminal domain-containing protein</fullName>
    </recommendedName>
</protein>
<sequence>MFPLADLVAVLSVLRVALVARACGDGPAHAPLGRRATPLQPLPAPARPLVWGDVCDPYDGQPWLASGASEGVLAGAELQWGSLTQALTGLYARAGTGLSDGFPDGGVDGHESSQFIAELPYDVLSIGNHELYVYANMLDMHQNFAPKFPGRYLTSNVNITIKGADGKMASVPVGSRFAKFKTRKGRKVTSLGVLFDFAGNSANTAVQKVEDMVKEACFADAIREEPDFFLLVGHMPLKNDKWPVVFNALRAIHPMTPILLLGGHSHTCDCQQYDGRSTALQSGRYMETIGWHELDEKNHGKDVSFNRRYLDANVVTYEYHTGQKNETFDTAQGREITKGLNKLSDDFDLSFTYGTVPQDYTLNSGSSHQEQPRPIPKYIITNEGVLHDDLYKGPFTRNDQLTVSPYADAYSYIPNIALSVAQTLLNELNKKGETRRSLEDGLYERGEVGMRYKRWLEEMDARHGLTLRAASNLTLGYVTKDGCPGVGDDVPHAPLPFFPTPAFLASRAPDVPPNTPIDLVYVNYIERELLQVLNGMQSARKYTEADGSLYTGVVTKSVLGLYAAAGGAERGGDRWSVRCGKDVGSDVVLFVEYSFSLFRLLAFWLPAFAFYTAPPPSLFFVRVFFAANSSTLVCSNTQSPLATSSASL</sequence>
<dbReference type="Pfam" id="PF21953">
    <property type="entry name" value="NadN_nucleosid_C"/>
    <property type="match status" value="1"/>
</dbReference>
<gene>
    <name evidence="3" type="ORF">EVG20_g4987</name>
</gene>
<dbReference type="Gene3D" id="3.90.780.10">
    <property type="entry name" value="5'-Nucleotidase, C-terminal domain"/>
    <property type="match status" value="1"/>
</dbReference>
<evidence type="ECO:0000256" key="1">
    <source>
        <dbReference type="SAM" id="SignalP"/>
    </source>
</evidence>
<dbReference type="PANTHER" id="PTHR11575">
    <property type="entry name" value="5'-NUCLEOTIDASE-RELATED"/>
    <property type="match status" value="1"/>
</dbReference>
<dbReference type="InterPro" id="IPR053828">
    <property type="entry name" value="Nucleosidase_C"/>
</dbReference>
<feature type="signal peptide" evidence="1">
    <location>
        <begin position="1"/>
        <end position="24"/>
    </location>
</feature>
<evidence type="ECO:0000259" key="2">
    <source>
        <dbReference type="Pfam" id="PF21953"/>
    </source>
</evidence>
<evidence type="ECO:0000313" key="3">
    <source>
        <dbReference type="EMBL" id="TFY66105.1"/>
    </source>
</evidence>
<dbReference type="GO" id="GO:0016787">
    <property type="term" value="F:hydrolase activity"/>
    <property type="evidence" value="ECO:0007669"/>
    <property type="project" value="InterPro"/>
</dbReference>
<feature type="domain" description="Putative 5'-nucleotidase C-terminal" evidence="2">
    <location>
        <begin position="369"/>
        <end position="530"/>
    </location>
</feature>
<proteinExistence type="predicted"/>